<feature type="compositionally biased region" description="Basic and acidic residues" evidence="6">
    <location>
        <begin position="328"/>
        <end position="341"/>
    </location>
</feature>
<evidence type="ECO:0000256" key="4">
    <source>
        <dbReference type="ARBA" id="ARBA00023136"/>
    </source>
</evidence>
<dbReference type="PANTHER" id="PTHR33048">
    <property type="entry name" value="PTH11-LIKE INTEGRAL MEMBRANE PROTEIN (AFU_ORTHOLOGUE AFUA_5G11245)"/>
    <property type="match status" value="1"/>
</dbReference>
<dbReference type="Pfam" id="PF20684">
    <property type="entry name" value="Fung_rhodopsin"/>
    <property type="match status" value="1"/>
</dbReference>
<evidence type="ECO:0000256" key="3">
    <source>
        <dbReference type="ARBA" id="ARBA00022989"/>
    </source>
</evidence>
<feature type="transmembrane region" description="Helical" evidence="7">
    <location>
        <begin position="28"/>
        <end position="49"/>
    </location>
</feature>
<evidence type="ECO:0000256" key="2">
    <source>
        <dbReference type="ARBA" id="ARBA00022692"/>
    </source>
</evidence>
<evidence type="ECO:0000256" key="6">
    <source>
        <dbReference type="SAM" id="MobiDB-lite"/>
    </source>
</evidence>
<organism evidence="9 10">
    <name type="scientific">Clohesyomyces aquaticus</name>
    <dbReference type="NCBI Taxonomy" id="1231657"/>
    <lineage>
        <taxon>Eukaryota</taxon>
        <taxon>Fungi</taxon>
        <taxon>Dikarya</taxon>
        <taxon>Ascomycota</taxon>
        <taxon>Pezizomycotina</taxon>
        <taxon>Dothideomycetes</taxon>
        <taxon>Pleosporomycetidae</taxon>
        <taxon>Pleosporales</taxon>
        <taxon>Lindgomycetaceae</taxon>
        <taxon>Clohesyomyces</taxon>
    </lineage>
</organism>
<evidence type="ECO:0000256" key="7">
    <source>
        <dbReference type="SAM" id="Phobius"/>
    </source>
</evidence>
<keyword evidence="2 7" id="KW-0812">Transmembrane</keyword>
<dbReference type="Proteomes" id="UP000193144">
    <property type="component" value="Unassembled WGS sequence"/>
</dbReference>
<protein>
    <recommendedName>
        <fullName evidence="8">Rhodopsin domain-containing protein</fullName>
    </recommendedName>
</protein>
<dbReference type="AlphaFoldDB" id="A0A1Y1Y6H8"/>
<proteinExistence type="inferred from homology"/>
<comment type="similarity">
    <text evidence="5">Belongs to the SAT4 family.</text>
</comment>
<feature type="transmembrane region" description="Helical" evidence="7">
    <location>
        <begin position="61"/>
        <end position="83"/>
    </location>
</feature>
<feature type="transmembrane region" description="Helical" evidence="7">
    <location>
        <begin position="223"/>
        <end position="244"/>
    </location>
</feature>
<feature type="transmembrane region" description="Helical" evidence="7">
    <location>
        <begin position="115"/>
        <end position="136"/>
    </location>
</feature>
<dbReference type="InterPro" id="IPR052337">
    <property type="entry name" value="SAT4-like"/>
</dbReference>
<feature type="transmembrane region" description="Helical" evidence="7">
    <location>
        <begin position="148"/>
        <end position="174"/>
    </location>
</feature>
<evidence type="ECO:0000313" key="10">
    <source>
        <dbReference type="Proteomes" id="UP000193144"/>
    </source>
</evidence>
<keyword evidence="4 7" id="KW-0472">Membrane</keyword>
<evidence type="ECO:0000256" key="5">
    <source>
        <dbReference type="ARBA" id="ARBA00038359"/>
    </source>
</evidence>
<dbReference type="InterPro" id="IPR049326">
    <property type="entry name" value="Rhodopsin_dom_fungi"/>
</dbReference>
<dbReference type="GO" id="GO:0016020">
    <property type="term" value="C:membrane"/>
    <property type="evidence" value="ECO:0007669"/>
    <property type="project" value="UniProtKB-SubCell"/>
</dbReference>
<name>A0A1Y1Y6H8_9PLEO</name>
<reference evidence="9 10" key="1">
    <citation type="submission" date="2016-07" db="EMBL/GenBank/DDBJ databases">
        <title>Pervasive Adenine N6-methylation of Active Genes in Fungi.</title>
        <authorList>
            <consortium name="DOE Joint Genome Institute"/>
            <person name="Mondo S.J."/>
            <person name="Dannebaum R.O."/>
            <person name="Kuo R.C."/>
            <person name="Labutti K."/>
            <person name="Haridas S."/>
            <person name="Kuo A."/>
            <person name="Salamov A."/>
            <person name="Ahrendt S.R."/>
            <person name="Lipzen A."/>
            <person name="Sullivan W."/>
            <person name="Andreopoulos W.B."/>
            <person name="Clum A."/>
            <person name="Lindquist E."/>
            <person name="Daum C."/>
            <person name="Ramamoorthy G.K."/>
            <person name="Gryganskyi A."/>
            <person name="Culley D."/>
            <person name="Magnuson J.K."/>
            <person name="James T.Y."/>
            <person name="O'Malley M.A."/>
            <person name="Stajich J.E."/>
            <person name="Spatafora J.W."/>
            <person name="Visel A."/>
            <person name="Grigoriev I.V."/>
        </authorList>
    </citation>
    <scope>NUCLEOTIDE SEQUENCE [LARGE SCALE GENOMIC DNA]</scope>
    <source>
        <strain evidence="9 10">CBS 115471</strain>
    </source>
</reference>
<dbReference type="EMBL" id="MCFA01000334">
    <property type="protein sequence ID" value="ORX93612.1"/>
    <property type="molecule type" value="Genomic_DNA"/>
</dbReference>
<evidence type="ECO:0000256" key="1">
    <source>
        <dbReference type="ARBA" id="ARBA00004141"/>
    </source>
</evidence>
<feature type="region of interest" description="Disordered" evidence="6">
    <location>
        <begin position="327"/>
        <end position="373"/>
    </location>
</feature>
<feature type="compositionally biased region" description="Polar residues" evidence="6">
    <location>
        <begin position="357"/>
        <end position="367"/>
    </location>
</feature>
<accession>A0A1Y1Y6H8</accession>
<keyword evidence="3 7" id="KW-1133">Transmembrane helix</keyword>
<comment type="caution">
    <text evidence="9">The sequence shown here is derived from an EMBL/GenBank/DDBJ whole genome shotgun (WGS) entry which is preliminary data.</text>
</comment>
<sequence>MPHSGAFDPALLKKLPKSYLEEDLGHRLIIFASVFLVLQTLLITLFYIGRYLNKTLNGLECWLFMPIGYIFSTAVCILGFFIVKRGGAGRHVEAVLLSDPGMISTRAKIDKAVEYIYILAITGSKLAILCLYLRIFRSRSYRLATYSVAALVGLNWLAGFLLSCTICQPCTFQWDKSIPGGHCGEIMQAYLYISVPNILTDILMLILPLPAIYRLHIDLTAKIGLFATFLMGSSGLIASILRLVTFVHAGNLFKDPTYRCIPTYTYTIAESGTHLIAASMPTLRPLKRHLFPQHSFTKFLDSVLIRISGKESASYSFSWLKQTGAQSSDKKSTGFEEHELRSASTTKLNDVSCLGNADQQSQAPSSKRSQEFV</sequence>
<comment type="subcellular location">
    <subcellularLocation>
        <location evidence="1">Membrane</location>
        <topology evidence="1">Multi-pass membrane protein</topology>
    </subcellularLocation>
</comment>
<dbReference type="OrthoDB" id="5329176at2759"/>
<dbReference type="PANTHER" id="PTHR33048:SF156">
    <property type="entry name" value="INTEGRAL MEMBRANE PROTEIN"/>
    <property type="match status" value="1"/>
</dbReference>
<feature type="transmembrane region" description="Helical" evidence="7">
    <location>
        <begin position="189"/>
        <end position="211"/>
    </location>
</feature>
<keyword evidence="10" id="KW-1185">Reference proteome</keyword>
<evidence type="ECO:0000259" key="8">
    <source>
        <dbReference type="Pfam" id="PF20684"/>
    </source>
</evidence>
<feature type="domain" description="Rhodopsin" evidence="8">
    <location>
        <begin position="50"/>
        <end position="287"/>
    </location>
</feature>
<evidence type="ECO:0000313" key="9">
    <source>
        <dbReference type="EMBL" id="ORX93612.1"/>
    </source>
</evidence>
<gene>
    <name evidence="9" type="ORF">BCR34DRAFT_580405</name>
</gene>